<dbReference type="EMBL" id="CP111014">
    <property type="protein sequence ID" value="WAR00235.1"/>
    <property type="molecule type" value="Genomic_DNA"/>
</dbReference>
<dbReference type="Proteomes" id="UP001164746">
    <property type="component" value="Chromosome 3"/>
</dbReference>
<organism evidence="1 2">
    <name type="scientific">Mya arenaria</name>
    <name type="common">Soft-shell clam</name>
    <dbReference type="NCBI Taxonomy" id="6604"/>
    <lineage>
        <taxon>Eukaryota</taxon>
        <taxon>Metazoa</taxon>
        <taxon>Spiralia</taxon>
        <taxon>Lophotrochozoa</taxon>
        <taxon>Mollusca</taxon>
        <taxon>Bivalvia</taxon>
        <taxon>Autobranchia</taxon>
        <taxon>Heteroconchia</taxon>
        <taxon>Euheterodonta</taxon>
        <taxon>Imparidentia</taxon>
        <taxon>Neoheterodontei</taxon>
        <taxon>Myida</taxon>
        <taxon>Myoidea</taxon>
        <taxon>Myidae</taxon>
        <taxon>Mya</taxon>
    </lineage>
</organism>
<sequence length="63" mass="7247">MHHSMEMSRSFKAIKLKDTKRMFITVTVKWLFKKPGPYSCVNAAAADDDCLVNCNVKYNISVY</sequence>
<keyword evidence="2" id="KW-1185">Reference proteome</keyword>
<accession>A0ABY7DUE1</accession>
<evidence type="ECO:0000313" key="1">
    <source>
        <dbReference type="EMBL" id="WAR00235.1"/>
    </source>
</evidence>
<gene>
    <name evidence="1" type="ORF">MAR_024607</name>
</gene>
<reference evidence="1" key="1">
    <citation type="submission" date="2022-11" db="EMBL/GenBank/DDBJ databases">
        <title>Centuries of genome instability and evolution in soft-shell clam transmissible cancer (bioRxiv).</title>
        <authorList>
            <person name="Hart S.F.M."/>
            <person name="Yonemitsu M.A."/>
            <person name="Giersch R.M."/>
            <person name="Beal B.F."/>
            <person name="Arriagada G."/>
            <person name="Davis B.W."/>
            <person name="Ostrander E.A."/>
            <person name="Goff S.P."/>
            <person name="Metzger M.J."/>
        </authorList>
    </citation>
    <scope>NUCLEOTIDE SEQUENCE</scope>
    <source>
        <strain evidence="1">MELC-2E11</strain>
        <tissue evidence="1">Siphon/mantle</tissue>
    </source>
</reference>
<protein>
    <submittedName>
        <fullName evidence="1">Uncharacterized protein</fullName>
    </submittedName>
</protein>
<name>A0ABY7DUE1_MYAAR</name>
<evidence type="ECO:0000313" key="2">
    <source>
        <dbReference type="Proteomes" id="UP001164746"/>
    </source>
</evidence>
<proteinExistence type="predicted"/>